<name>A0AA39U4L2_9PEZI</name>
<feature type="region of interest" description="Disordered" evidence="4">
    <location>
        <begin position="20"/>
        <end position="50"/>
    </location>
</feature>
<dbReference type="Proteomes" id="UP001175000">
    <property type="component" value="Unassembled WGS sequence"/>
</dbReference>
<accession>A0AA39U4L2</accession>
<protein>
    <recommendedName>
        <fullName evidence="5">CENP-V/GFA domain-containing protein</fullName>
    </recommendedName>
</protein>
<dbReference type="Gene3D" id="2.170.150.70">
    <property type="match status" value="1"/>
</dbReference>
<evidence type="ECO:0000313" key="6">
    <source>
        <dbReference type="EMBL" id="KAK0611675.1"/>
    </source>
</evidence>
<dbReference type="PROSITE" id="PS51891">
    <property type="entry name" value="CENP_V_GFA"/>
    <property type="match status" value="1"/>
</dbReference>
<feature type="domain" description="CENP-V/GFA" evidence="5">
    <location>
        <begin position="54"/>
        <end position="201"/>
    </location>
</feature>
<dbReference type="InterPro" id="IPR052355">
    <property type="entry name" value="CENP-V-like"/>
</dbReference>
<gene>
    <name evidence="6" type="ORF">B0T14DRAFT_607725</name>
</gene>
<keyword evidence="2" id="KW-0479">Metal-binding</keyword>
<dbReference type="AlphaFoldDB" id="A0AA39U4L2"/>
<evidence type="ECO:0000256" key="2">
    <source>
        <dbReference type="ARBA" id="ARBA00022723"/>
    </source>
</evidence>
<organism evidence="6 7">
    <name type="scientific">Immersiella caudata</name>
    <dbReference type="NCBI Taxonomy" id="314043"/>
    <lineage>
        <taxon>Eukaryota</taxon>
        <taxon>Fungi</taxon>
        <taxon>Dikarya</taxon>
        <taxon>Ascomycota</taxon>
        <taxon>Pezizomycotina</taxon>
        <taxon>Sordariomycetes</taxon>
        <taxon>Sordariomycetidae</taxon>
        <taxon>Sordariales</taxon>
        <taxon>Lasiosphaeriaceae</taxon>
        <taxon>Immersiella</taxon>
    </lineage>
</organism>
<dbReference type="SUPFAM" id="SSF51316">
    <property type="entry name" value="Mss4-like"/>
    <property type="match status" value="1"/>
</dbReference>
<dbReference type="GO" id="GO:0016846">
    <property type="term" value="F:carbon-sulfur lyase activity"/>
    <property type="evidence" value="ECO:0007669"/>
    <property type="project" value="InterPro"/>
</dbReference>
<evidence type="ECO:0000256" key="1">
    <source>
        <dbReference type="ARBA" id="ARBA00005495"/>
    </source>
</evidence>
<keyword evidence="7" id="KW-1185">Reference proteome</keyword>
<dbReference type="PANTHER" id="PTHR28620:SF1">
    <property type="entry name" value="CENP-V_GFA DOMAIN-CONTAINING PROTEIN"/>
    <property type="match status" value="1"/>
</dbReference>
<dbReference type="InterPro" id="IPR006913">
    <property type="entry name" value="CENP-V/GFA"/>
</dbReference>
<proteinExistence type="inferred from homology"/>
<evidence type="ECO:0000256" key="3">
    <source>
        <dbReference type="ARBA" id="ARBA00022833"/>
    </source>
</evidence>
<dbReference type="EMBL" id="JAULSU010000007">
    <property type="protein sequence ID" value="KAK0611675.1"/>
    <property type="molecule type" value="Genomic_DNA"/>
</dbReference>
<evidence type="ECO:0000259" key="5">
    <source>
        <dbReference type="PROSITE" id="PS51891"/>
    </source>
</evidence>
<evidence type="ECO:0000256" key="4">
    <source>
        <dbReference type="SAM" id="MobiDB-lite"/>
    </source>
</evidence>
<dbReference type="PANTHER" id="PTHR28620">
    <property type="entry name" value="CENTROMERE PROTEIN V"/>
    <property type="match status" value="1"/>
</dbReference>
<comment type="similarity">
    <text evidence="1">Belongs to the Gfa family.</text>
</comment>
<reference evidence="6" key="1">
    <citation type="submission" date="2023-06" db="EMBL/GenBank/DDBJ databases">
        <title>Genome-scale phylogeny and comparative genomics of the fungal order Sordariales.</title>
        <authorList>
            <consortium name="Lawrence Berkeley National Laboratory"/>
            <person name="Hensen N."/>
            <person name="Bonometti L."/>
            <person name="Westerberg I."/>
            <person name="Brannstrom I.O."/>
            <person name="Guillou S."/>
            <person name="Cros-Aarteil S."/>
            <person name="Calhoun S."/>
            <person name="Haridas S."/>
            <person name="Kuo A."/>
            <person name="Mondo S."/>
            <person name="Pangilinan J."/>
            <person name="Riley R."/>
            <person name="Labutti K."/>
            <person name="Andreopoulos B."/>
            <person name="Lipzen A."/>
            <person name="Chen C."/>
            <person name="Yanf M."/>
            <person name="Daum C."/>
            <person name="Ng V."/>
            <person name="Clum A."/>
            <person name="Steindorff A."/>
            <person name="Ohm R."/>
            <person name="Martin F."/>
            <person name="Silar P."/>
            <person name="Natvig D."/>
            <person name="Lalanne C."/>
            <person name="Gautier V."/>
            <person name="Ament-Velasquez S.L."/>
            <person name="Kruys A."/>
            <person name="Hutchinson M.I."/>
            <person name="Powell A.J."/>
            <person name="Barry K."/>
            <person name="Miller A.N."/>
            <person name="Grigoriev I.V."/>
            <person name="Debuchy R."/>
            <person name="Gladieux P."/>
            <person name="Thoren M.H."/>
            <person name="Johannesson H."/>
        </authorList>
    </citation>
    <scope>NUCLEOTIDE SEQUENCE</scope>
    <source>
        <strain evidence="6">CBS 606.72</strain>
    </source>
</reference>
<dbReference type="GO" id="GO:0046872">
    <property type="term" value="F:metal ion binding"/>
    <property type="evidence" value="ECO:0007669"/>
    <property type="project" value="UniProtKB-KW"/>
</dbReference>
<keyword evidence="3" id="KW-0862">Zinc</keyword>
<dbReference type="InterPro" id="IPR011057">
    <property type="entry name" value="Mss4-like_sf"/>
</dbReference>
<comment type="caution">
    <text evidence="6">The sequence shown here is derived from an EMBL/GenBank/DDBJ whole genome shotgun (WGS) entry which is preliminary data.</text>
</comment>
<sequence length="269" mass="30684">MTTVRCITPQLSTPQYRPHLTLTAKQPSNPPYHQPSKLKHTMSTSTANPQRRPYTGSCHCGFVRYIVYLTLPHDPPSPRNRRDANGQIRQMIYRCNCTTCQKTGLLHVRLPSPPDDFLLLSPLDPLRELGDYQCFDKLIHFLFCRACGVRCFSFMGEWELNEKEVKDPVSGEVGVRKVWSPKKGWVEDMTRYMSVNAQTLDAGQQGLDLREWTEKKWVMYLDCLEEKEDDGASSFDTATYDRPFAGGMLVPRVVDVTQCGAMVGDLGIW</sequence>
<evidence type="ECO:0000313" key="7">
    <source>
        <dbReference type="Proteomes" id="UP001175000"/>
    </source>
</evidence>